<reference evidence="1 2" key="1">
    <citation type="submission" date="2018-06" db="EMBL/GenBank/DDBJ databases">
        <authorList>
            <consortium name="Pathogen Informatics"/>
            <person name="Doyle S."/>
        </authorList>
    </citation>
    <scope>NUCLEOTIDE SEQUENCE [LARGE SCALE GENOMIC DNA]</scope>
    <source>
        <strain evidence="1 2">NCTC11165</strain>
    </source>
</reference>
<protein>
    <recommendedName>
        <fullName evidence="3">Histidine phosphatase family protein</fullName>
    </recommendedName>
</protein>
<organism evidence="1 2">
    <name type="scientific">Brevundimonas diminuta</name>
    <name type="common">Pseudomonas diminuta</name>
    <dbReference type="NCBI Taxonomy" id="293"/>
    <lineage>
        <taxon>Bacteria</taxon>
        <taxon>Pseudomonadati</taxon>
        <taxon>Pseudomonadota</taxon>
        <taxon>Alphaproteobacteria</taxon>
        <taxon>Caulobacterales</taxon>
        <taxon>Caulobacteraceae</taxon>
        <taxon>Brevundimonas</taxon>
    </lineage>
</organism>
<proteinExistence type="predicted"/>
<evidence type="ECO:0000313" key="2">
    <source>
        <dbReference type="Proteomes" id="UP000250358"/>
    </source>
</evidence>
<name>A0A2X1AK71_BREDI</name>
<dbReference type="EMBL" id="UAQM01000013">
    <property type="protein sequence ID" value="SPU44459.1"/>
    <property type="molecule type" value="Genomic_DNA"/>
</dbReference>
<accession>A0A2X1AK71</accession>
<evidence type="ECO:0008006" key="3">
    <source>
        <dbReference type="Google" id="ProtNLM"/>
    </source>
</evidence>
<sequence length="70" mass="7496">MTHSESAVQTPVAAAGSAESETAYGAITLARHGEPALSRKCMITSDQYRDWWGRYEIGGLRAGQTPPQAC</sequence>
<gene>
    <name evidence="1" type="ORF">NCTC11165_01835</name>
</gene>
<dbReference type="AlphaFoldDB" id="A0A2X1AK71"/>
<evidence type="ECO:0000313" key="1">
    <source>
        <dbReference type="EMBL" id="SPU44459.1"/>
    </source>
</evidence>
<dbReference type="Proteomes" id="UP000250358">
    <property type="component" value="Unassembled WGS sequence"/>
</dbReference>